<keyword evidence="4" id="KW-0808">Transferase</keyword>
<dbReference type="SMR" id="A0A031WE61"/>
<reference evidence="7 9" key="2">
    <citation type="submission" date="2017-02" db="EMBL/GenBank/DDBJ databases">
        <authorList>
            <consortium name="Pathogen Informatics"/>
        </authorList>
    </citation>
    <scope>NUCLEOTIDE SEQUENCE [LARGE SCALE GENOMIC DNA]</scope>
    <source>
        <strain evidence="8">Clo34</strain>
        <strain evidence="10">clo34</strain>
        <strain evidence="7 9">VRECD0157</strain>
    </source>
</reference>
<dbReference type="PANTHER" id="PTHR22916">
    <property type="entry name" value="GLYCOSYLTRANSFERASE"/>
    <property type="match status" value="1"/>
</dbReference>
<evidence type="ECO:0000313" key="2">
    <source>
        <dbReference type="EMBL" id="CDS88439.1"/>
    </source>
</evidence>
<evidence type="ECO:0000313" key="6">
    <source>
        <dbReference type="EMBL" id="HBH2621271.1"/>
    </source>
</evidence>
<dbReference type="AlphaFoldDB" id="A0A031WE61"/>
<dbReference type="EMBL" id="FUPS01000006">
    <property type="protein sequence ID" value="SJS43869.1"/>
    <property type="molecule type" value="Genomic_DNA"/>
</dbReference>
<dbReference type="CDD" id="cd00761">
    <property type="entry name" value="Glyco_tranf_GTA_type"/>
    <property type="match status" value="1"/>
</dbReference>
<reference evidence="5" key="3">
    <citation type="journal article" date="2018" name="Genome Biol.">
        <title>SKESA: strategic k-mer extension for scrupulous assemblies.</title>
        <authorList>
            <person name="Souvorov A."/>
            <person name="Agarwala R."/>
            <person name="Lipman D.J."/>
        </authorList>
    </citation>
    <scope>NUCLEOTIDE SEQUENCE</scope>
    <source>
        <strain evidence="6">Clostridioides</strain>
        <strain evidence="5">HN1000</strain>
    </source>
</reference>
<dbReference type="SUPFAM" id="SSF53448">
    <property type="entry name" value="Nucleotide-diphospho-sugar transferases"/>
    <property type="match status" value="1"/>
</dbReference>
<dbReference type="EMBL" id="LK932523">
    <property type="protein sequence ID" value="CDS88439.1"/>
    <property type="molecule type" value="Genomic_DNA"/>
</dbReference>
<accession>A0A031WE61</accession>
<evidence type="ECO:0000313" key="8">
    <source>
        <dbReference type="EMBL" id="VFD29685.1"/>
    </source>
</evidence>
<dbReference type="GeneID" id="66355183"/>
<dbReference type="EMBL" id="LK932849">
    <property type="protein sequence ID" value="CDS95638.1"/>
    <property type="molecule type" value="Genomic_DNA"/>
</dbReference>
<keyword evidence="7" id="KW-0328">Glycosyltransferase</keyword>
<reference evidence="5" key="4">
    <citation type="submission" date="2021-06" db="EMBL/GenBank/DDBJ databases">
        <authorList>
            <consortium name="NCBI Pathogen Detection Project"/>
        </authorList>
    </citation>
    <scope>NUCLEOTIDE SEQUENCE</scope>
    <source>
        <strain evidence="6">Clostridioides</strain>
        <strain evidence="5">HN1000</strain>
    </source>
</reference>
<dbReference type="PATRIC" id="fig|1496.1371.peg.2319"/>
<evidence type="ECO:0000313" key="7">
    <source>
        <dbReference type="EMBL" id="SJS43869.1"/>
    </source>
</evidence>
<organism evidence="4">
    <name type="scientific">Clostridioides difficile</name>
    <name type="common">Peptoclostridium difficile</name>
    <dbReference type="NCBI Taxonomy" id="1496"/>
    <lineage>
        <taxon>Bacteria</taxon>
        <taxon>Bacillati</taxon>
        <taxon>Bacillota</taxon>
        <taxon>Clostridia</taxon>
        <taxon>Peptostreptococcales</taxon>
        <taxon>Peptostreptococcaceae</taxon>
        <taxon>Clostridioides</taxon>
    </lineage>
</organism>
<reference evidence="4" key="1">
    <citation type="submission" date="2014-07" db="EMBL/GenBank/DDBJ databases">
        <authorList>
            <person name="Monot Marc"/>
        </authorList>
    </citation>
    <scope>NUCLEOTIDE SEQUENCE</scope>
    <source>
        <strain evidence="4">7032989</strain>
        <strain evidence="3">7032994</strain>
    </source>
</reference>
<feature type="domain" description="Glycosyltransferase 2-like" evidence="1">
    <location>
        <begin position="4"/>
        <end position="114"/>
    </location>
</feature>
<evidence type="ECO:0000313" key="5">
    <source>
        <dbReference type="EMBL" id="HBH1542203.1"/>
    </source>
</evidence>
<dbReference type="EMBL" id="DAEQIJ010000017">
    <property type="protein sequence ID" value="HBH2621271.1"/>
    <property type="molecule type" value="Genomic_DNA"/>
</dbReference>
<dbReference type="Proteomes" id="UP000879542">
    <property type="component" value="Unassembled WGS sequence"/>
</dbReference>
<proteinExistence type="predicted"/>
<dbReference type="RefSeq" id="WP_009897935.1">
    <property type="nucleotide sequence ID" value="NZ_AP025558.1"/>
</dbReference>
<dbReference type="Gene3D" id="3.90.550.10">
    <property type="entry name" value="Spore Coat Polysaccharide Biosynthesis Protein SpsA, Chain A"/>
    <property type="match status" value="1"/>
</dbReference>
<dbReference type="EMBL" id="DAEPXK010000014">
    <property type="protein sequence ID" value="HBH1542203.1"/>
    <property type="molecule type" value="Genomic_DNA"/>
</dbReference>
<evidence type="ECO:0000313" key="4">
    <source>
        <dbReference type="EMBL" id="CDS95638.1"/>
    </source>
</evidence>
<evidence type="ECO:0000313" key="10">
    <source>
        <dbReference type="Proteomes" id="UP000411588"/>
    </source>
</evidence>
<sequence length="279" mass="32192">MLISLIMPTLNRYDDIYLLMDSLENQTYKNFELIVVDQNDNSKVKEIVDKYIDKLDIKYIKSSKKGLSYNRNVGIDNAVGQIIGFPDDDCVYENDTLEKVINFFNKNKDYKIYSCKTMDSNKVDAFKKMYDGTCDITSSNVLDTITSITFFIDFEGKDYTRFDEKLGVGGEFGAGEEIDYVLNLLSLGFKGKYFGNDIIYHPAKKHSKSKEKYQKDYNYGRGFGALCKKEIVYRKNYKFAKVMVSKLVRNIGGLILSSNRDYHSATIKGRINGFRQYKL</sequence>
<dbReference type="GO" id="GO:0016757">
    <property type="term" value="F:glycosyltransferase activity"/>
    <property type="evidence" value="ECO:0007669"/>
    <property type="project" value="UniProtKB-KW"/>
</dbReference>
<protein>
    <submittedName>
        <fullName evidence="8">Family 2 glycosyl transferase</fullName>
    </submittedName>
    <submittedName>
        <fullName evidence="5">Glycosyltransferase family 2 protein</fullName>
    </submittedName>
    <submittedName>
        <fullName evidence="7">PGL/p-HBAD biosynthesis glycosyltransferase Rv2957/MT3031</fullName>
        <ecNumber evidence="7 8">2.4.1.-</ecNumber>
    </submittedName>
    <submittedName>
        <fullName evidence="4">Putative glycosyl transferase, family 2</fullName>
    </submittedName>
</protein>
<dbReference type="KEGG" id="pdf:CD630DERM_27760"/>
<dbReference type="Proteomes" id="UP000189137">
    <property type="component" value="Unassembled WGS sequence"/>
</dbReference>
<gene>
    <name evidence="4" type="ORF">BN1095_20214</name>
    <name evidence="2" type="ORF">BN1096_690059</name>
    <name evidence="3" type="ORF">BN1097_700060</name>
    <name evidence="5" type="ORF">KRM00_001683</name>
    <name evidence="6" type="ORF">KRQ00_003057</name>
    <name evidence="8" type="ORF">SAMEA1402399_00732</name>
    <name evidence="7" type="ORF">SAMEA3375112_02121</name>
</gene>
<dbReference type="InterPro" id="IPR029044">
    <property type="entry name" value="Nucleotide-diphossugar_trans"/>
</dbReference>
<evidence type="ECO:0000313" key="3">
    <source>
        <dbReference type="EMBL" id="CDS89110.1"/>
    </source>
</evidence>
<evidence type="ECO:0000259" key="1">
    <source>
        <dbReference type="Pfam" id="PF00535"/>
    </source>
</evidence>
<dbReference type="Pfam" id="PF00535">
    <property type="entry name" value="Glycos_transf_2"/>
    <property type="match status" value="1"/>
</dbReference>
<dbReference type="EC" id="2.4.1.-" evidence="7 8"/>
<dbReference type="InterPro" id="IPR001173">
    <property type="entry name" value="Glyco_trans_2-like"/>
</dbReference>
<dbReference type="EMBL" id="LK932410">
    <property type="protein sequence ID" value="CDS89110.1"/>
    <property type="molecule type" value="Genomic_DNA"/>
</dbReference>
<dbReference type="PANTHER" id="PTHR22916:SF64">
    <property type="entry name" value="TRANSFERASE, PUTATIVE-RELATED"/>
    <property type="match status" value="1"/>
</dbReference>
<dbReference type="Proteomes" id="UP000411588">
    <property type="component" value="Unassembled WGS sequence"/>
</dbReference>
<name>A0A031WE61_CLODI</name>
<evidence type="ECO:0000313" key="9">
    <source>
        <dbReference type="Proteomes" id="UP000189137"/>
    </source>
</evidence>
<dbReference type="EMBL" id="CAADAN010000002">
    <property type="protein sequence ID" value="VFD29685.1"/>
    <property type="molecule type" value="Genomic_DNA"/>
</dbReference>
<dbReference type="Proteomes" id="UP000878956">
    <property type="component" value="Unassembled WGS sequence"/>
</dbReference>